<dbReference type="RefSeq" id="WP_042406682.1">
    <property type="nucleotide sequence ID" value="NZ_BAWO01000003.1"/>
</dbReference>
<dbReference type="SUPFAM" id="SSF52266">
    <property type="entry name" value="SGNH hydrolase"/>
    <property type="match status" value="1"/>
</dbReference>
<keyword evidence="2" id="KW-1185">Reference proteome</keyword>
<dbReference type="InterPro" id="IPR036514">
    <property type="entry name" value="SGNH_hydro_sf"/>
</dbReference>
<dbReference type="OrthoDB" id="2451965at2"/>
<accession>A0A023DBL7</accession>
<comment type="caution">
    <text evidence="1">The sequence shown here is derived from an EMBL/GenBank/DDBJ whole genome shotgun (WGS) entry which is preliminary data.</text>
</comment>
<evidence type="ECO:0008006" key="3">
    <source>
        <dbReference type="Google" id="ProtNLM"/>
    </source>
</evidence>
<protein>
    <recommendedName>
        <fullName evidence="3">SGNH hydrolase-type esterase domain-containing protein</fullName>
    </recommendedName>
</protein>
<organism evidence="1 2">
    <name type="scientific">Parageobacillus caldoxylosilyticus NBRC 107762</name>
    <dbReference type="NCBI Taxonomy" id="1220594"/>
    <lineage>
        <taxon>Bacteria</taxon>
        <taxon>Bacillati</taxon>
        <taxon>Bacillota</taxon>
        <taxon>Bacilli</taxon>
        <taxon>Bacillales</taxon>
        <taxon>Anoxybacillaceae</taxon>
        <taxon>Saccharococcus</taxon>
    </lineage>
</organism>
<evidence type="ECO:0000313" key="2">
    <source>
        <dbReference type="Proteomes" id="UP000023561"/>
    </source>
</evidence>
<proteinExistence type="predicted"/>
<dbReference type="Proteomes" id="UP000023561">
    <property type="component" value="Unassembled WGS sequence"/>
</dbReference>
<sequence>MRNVLLAVLLIISCTSFIVAGHLYWQKKIDATVRHAMTEATEFQATQKRMAYAKKLPAEVQAKIKRAIETNRPLRLVIAGSEATPAAKEGWPALFEQQLDAAYGSNVFQVVVKEYKGMTTKQAIEENIAGQLIKEKPDMVLWEPFLLNNNGVIDINDALAHIDKMIKTITAALPDVTIMLQPPHPIYNATYYPEQVKQFQAFAKEKGYIYIDHWKAWPDYKSNELNKYVDPDTDLPTKDGQKRWADFLAGYFIAK</sequence>
<dbReference type="CDD" id="cd00229">
    <property type="entry name" value="SGNH_hydrolase"/>
    <property type="match status" value="1"/>
</dbReference>
<dbReference type="AlphaFoldDB" id="A0A023DBL7"/>
<name>A0A023DBL7_9BACL</name>
<gene>
    <name evidence="1" type="ORF">GCA01S_003_00270</name>
</gene>
<dbReference type="Gene3D" id="3.40.50.1110">
    <property type="entry name" value="SGNH hydrolase"/>
    <property type="match status" value="1"/>
</dbReference>
<reference evidence="1 2" key="1">
    <citation type="submission" date="2014-04" db="EMBL/GenBank/DDBJ databases">
        <title>Whole genome shotgun sequence of Geobacillus caldoxylosilyticus NBRC 107762.</title>
        <authorList>
            <person name="Hosoyama A."/>
            <person name="Hosoyama Y."/>
            <person name="Katano-Makiyama Y."/>
            <person name="Tsuchikane K."/>
            <person name="Ohji S."/>
            <person name="Ichikawa N."/>
            <person name="Yamazoe A."/>
            <person name="Fujita N."/>
        </authorList>
    </citation>
    <scope>NUCLEOTIDE SEQUENCE [LARGE SCALE GENOMIC DNA]</scope>
    <source>
        <strain evidence="1 2">NBRC 107762</strain>
    </source>
</reference>
<evidence type="ECO:0000313" key="1">
    <source>
        <dbReference type="EMBL" id="GAJ38361.1"/>
    </source>
</evidence>
<dbReference type="EMBL" id="BAWO01000003">
    <property type="protein sequence ID" value="GAJ38361.1"/>
    <property type="molecule type" value="Genomic_DNA"/>
</dbReference>